<dbReference type="CDD" id="cd03191">
    <property type="entry name" value="GST_C_Zeta"/>
    <property type="match status" value="1"/>
</dbReference>
<evidence type="ECO:0000259" key="3">
    <source>
        <dbReference type="PROSITE" id="PS50405"/>
    </source>
</evidence>
<dbReference type="PROSITE" id="PS50405">
    <property type="entry name" value="GST_CTER"/>
    <property type="match status" value="1"/>
</dbReference>
<keyword evidence="5" id="KW-1185">Reference proteome</keyword>
<dbReference type="PROSITE" id="PS50404">
    <property type="entry name" value="GST_NTER"/>
    <property type="match status" value="1"/>
</dbReference>
<dbReference type="NCBIfam" id="TIGR01262">
    <property type="entry name" value="maiA"/>
    <property type="match status" value="1"/>
</dbReference>
<dbReference type="Gene3D" id="1.20.1050.10">
    <property type="match status" value="1"/>
</dbReference>
<dbReference type="InterPro" id="IPR034333">
    <property type="entry name" value="GST_Zeta_N"/>
</dbReference>
<comment type="similarity">
    <text evidence="1">Belongs to the GST superfamily. Zeta family.</text>
</comment>
<dbReference type="GO" id="GO:0016853">
    <property type="term" value="F:isomerase activity"/>
    <property type="evidence" value="ECO:0007669"/>
    <property type="project" value="UniProtKB-KW"/>
</dbReference>
<dbReference type="Pfam" id="PF13409">
    <property type="entry name" value="GST_N_2"/>
    <property type="match status" value="1"/>
</dbReference>
<dbReference type="InterPro" id="IPR010987">
    <property type="entry name" value="Glutathione-S-Trfase_C-like"/>
</dbReference>
<dbReference type="RefSeq" id="WP_188576670.1">
    <property type="nucleotide sequence ID" value="NZ_BMDZ01000014.1"/>
</dbReference>
<accession>A0ABQ1IE44</accession>
<evidence type="ECO:0000313" key="5">
    <source>
        <dbReference type="Proteomes" id="UP000603352"/>
    </source>
</evidence>
<reference evidence="5" key="1">
    <citation type="journal article" date="2019" name="Int. J. Syst. Evol. Microbiol.">
        <title>The Global Catalogue of Microorganisms (GCM) 10K type strain sequencing project: providing services to taxonomists for standard genome sequencing and annotation.</title>
        <authorList>
            <consortium name="The Broad Institute Genomics Platform"/>
            <consortium name="The Broad Institute Genome Sequencing Center for Infectious Disease"/>
            <person name="Wu L."/>
            <person name="Ma J."/>
        </authorList>
    </citation>
    <scope>NUCLEOTIDE SEQUENCE [LARGE SCALE GENOMIC DNA]</scope>
    <source>
        <strain evidence="5">CGMCC 1.10188</strain>
    </source>
</reference>
<dbReference type="PANTHER" id="PTHR42673:SF4">
    <property type="entry name" value="MALEYLACETOACETATE ISOMERASE"/>
    <property type="match status" value="1"/>
</dbReference>
<feature type="domain" description="GST N-terminal" evidence="2">
    <location>
        <begin position="8"/>
        <end position="93"/>
    </location>
</feature>
<gene>
    <name evidence="4" type="ORF">GCM10011505_16540</name>
</gene>
<evidence type="ECO:0000259" key="2">
    <source>
        <dbReference type="PROSITE" id="PS50404"/>
    </source>
</evidence>
<comment type="caution">
    <text evidence="4">The sequence shown here is derived from an EMBL/GenBank/DDBJ whole genome shotgun (WGS) entry which is preliminary data.</text>
</comment>
<keyword evidence="4" id="KW-0413">Isomerase</keyword>
<dbReference type="SFLD" id="SFLDS00019">
    <property type="entry name" value="Glutathione_Transferase_(cytos"/>
    <property type="match status" value="1"/>
</dbReference>
<dbReference type="InterPro" id="IPR036249">
    <property type="entry name" value="Thioredoxin-like_sf"/>
</dbReference>
<evidence type="ECO:0000256" key="1">
    <source>
        <dbReference type="ARBA" id="ARBA00010007"/>
    </source>
</evidence>
<sequence>MTSTAELNHAVFHGYFRSSAAYRCRIAFNLKGVAPDQRFVHLRKAEQRSAAFKAIAPAGLVPALDLSGGDGATVLTQSLAIIEWLDEICPEPALLPADPWTRAQARAFALTIACDIHPVNNLRILAYLKGPLGHDQATADTWYRHWIAEGLTAAEALAQQALDAGTGGAFLYGDQPGLADLCLVPQIYNARRFNCPMDAYPRLVAVEAACNALPAFADALPERQPDAEG</sequence>
<dbReference type="InterPro" id="IPR004045">
    <property type="entry name" value="Glutathione_S-Trfase_N"/>
</dbReference>
<dbReference type="Proteomes" id="UP000603352">
    <property type="component" value="Unassembled WGS sequence"/>
</dbReference>
<dbReference type="PANTHER" id="PTHR42673">
    <property type="entry name" value="MALEYLACETOACETATE ISOMERASE"/>
    <property type="match status" value="1"/>
</dbReference>
<organism evidence="4 5">
    <name type="scientific">Tistrella bauzanensis</name>
    <dbReference type="NCBI Taxonomy" id="657419"/>
    <lineage>
        <taxon>Bacteria</taxon>
        <taxon>Pseudomonadati</taxon>
        <taxon>Pseudomonadota</taxon>
        <taxon>Alphaproteobacteria</taxon>
        <taxon>Geminicoccales</taxon>
        <taxon>Geminicoccaceae</taxon>
        <taxon>Tistrella</taxon>
    </lineage>
</organism>
<evidence type="ECO:0000313" key="4">
    <source>
        <dbReference type="EMBL" id="GGB35779.1"/>
    </source>
</evidence>
<dbReference type="InterPro" id="IPR036282">
    <property type="entry name" value="Glutathione-S-Trfase_C_sf"/>
</dbReference>
<dbReference type="SUPFAM" id="SSF47616">
    <property type="entry name" value="GST C-terminal domain-like"/>
    <property type="match status" value="1"/>
</dbReference>
<dbReference type="SUPFAM" id="SSF52833">
    <property type="entry name" value="Thioredoxin-like"/>
    <property type="match status" value="1"/>
</dbReference>
<name>A0ABQ1IE44_9PROT</name>
<dbReference type="Gene3D" id="3.40.30.10">
    <property type="entry name" value="Glutaredoxin"/>
    <property type="match status" value="1"/>
</dbReference>
<protein>
    <submittedName>
        <fullName evidence="4">Maleylacetoacetate isomerase</fullName>
    </submittedName>
</protein>
<dbReference type="CDD" id="cd03042">
    <property type="entry name" value="GST_N_Zeta"/>
    <property type="match status" value="1"/>
</dbReference>
<dbReference type="InterPro" id="IPR034330">
    <property type="entry name" value="GST_Zeta_C"/>
</dbReference>
<proteinExistence type="inferred from homology"/>
<dbReference type="SFLD" id="SFLDG00358">
    <property type="entry name" value="Main_(cytGST)"/>
    <property type="match status" value="1"/>
</dbReference>
<dbReference type="InterPro" id="IPR005955">
    <property type="entry name" value="GST_Zeta"/>
</dbReference>
<feature type="domain" description="GST C-terminal" evidence="3">
    <location>
        <begin position="98"/>
        <end position="229"/>
    </location>
</feature>
<dbReference type="InterPro" id="IPR040079">
    <property type="entry name" value="Glutathione_S-Trfase"/>
</dbReference>
<dbReference type="EMBL" id="BMDZ01000014">
    <property type="protein sequence ID" value="GGB35779.1"/>
    <property type="molecule type" value="Genomic_DNA"/>
</dbReference>